<keyword evidence="9" id="KW-1185">Reference proteome</keyword>
<evidence type="ECO:0000256" key="5">
    <source>
        <dbReference type="ARBA" id="ARBA00022691"/>
    </source>
</evidence>
<keyword evidence="6" id="KW-0680">Restriction system</keyword>
<gene>
    <name evidence="8" type="ORF">ACFFRI_14530</name>
</gene>
<evidence type="ECO:0000313" key="9">
    <source>
        <dbReference type="Proteomes" id="UP001589750"/>
    </source>
</evidence>
<evidence type="ECO:0000256" key="6">
    <source>
        <dbReference type="ARBA" id="ARBA00022747"/>
    </source>
</evidence>
<evidence type="ECO:0000256" key="3">
    <source>
        <dbReference type="ARBA" id="ARBA00022603"/>
    </source>
</evidence>
<comment type="catalytic activity">
    <reaction evidence="7">
        <text>a 2'-deoxycytidine in DNA + S-adenosyl-L-methionine = an N(4)-methyl-2'-deoxycytidine in DNA + S-adenosyl-L-homocysteine + H(+)</text>
        <dbReference type="Rhea" id="RHEA:16857"/>
        <dbReference type="Rhea" id="RHEA-COMP:11369"/>
        <dbReference type="Rhea" id="RHEA-COMP:13674"/>
        <dbReference type="ChEBI" id="CHEBI:15378"/>
        <dbReference type="ChEBI" id="CHEBI:57856"/>
        <dbReference type="ChEBI" id="CHEBI:59789"/>
        <dbReference type="ChEBI" id="CHEBI:85452"/>
        <dbReference type="ChEBI" id="CHEBI:137933"/>
        <dbReference type="EC" id="2.1.1.113"/>
    </reaction>
</comment>
<evidence type="ECO:0000256" key="4">
    <source>
        <dbReference type="ARBA" id="ARBA00022679"/>
    </source>
</evidence>
<organism evidence="8 9">
    <name type="scientific">Nocardioides plantarum</name>
    <dbReference type="NCBI Taxonomy" id="29299"/>
    <lineage>
        <taxon>Bacteria</taxon>
        <taxon>Bacillati</taxon>
        <taxon>Actinomycetota</taxon>
        <taxon>Actinomycetes</taxon>
        <taxon>Propionibacteriales</taxon>
        <taxon>Nocardioidaceae</taxon>
        <taxon>Nocardioides</taxon>
    </lineage>
</organism>
<name>A0ABV5KBZ5_9ACTN</name>
<comment type="similarity">
    <text evidence="1">Belongs to the N(4)/N(6)-methyltransferase family. N(4) subfamily.</text>
</comment>
<keyword evidence="5" id="KW-0949">S-adenosyl-L-methionine</keyword>
<reference evidence="8 9" key="1">
    <citation type="submission" date="2024-09" db="EMBL/GenBank/DDBJ databases">
        <authorList>
            <person name="Sun Q."/>
            <person name="Mori K."/>
        </authorList>
    </citation>
    <scope>NUCLEOTIDE SEQUENCE [LARGE SCALE GENOMIC DNA]</scope>
    <source>
        <strain evidence="8 9">JCM 9626</strain>
    </source>
</reference>
<dbReference type="EC" id="2.1.1.113" evidence="2"/>
<evidence type="ECO:0000313" key="8">
    <source>
        <dbReference type="EMBL" id="MFB9314268.1"/>
    </source>
</evidence>
<evidence type="ECO:0000256" key="7">
    <source>
        <dbReference type="ARBA" id="ARBA00049120"/>
    </source>
</evidence>
<dbReference type="PANTHER" id="PTHR14911:SF13">
    <property type="entry name" value="TRNA (GUANINE(6)-N2)-METHYLTRANSFERASE THUMP3"/>
    <property type="match status" value="1"/>
</dbReference>
<protein>
    <recommendedName>
        <fullName evidence="2">site-specific DNA-methyltransferase (cytosine-N(4)-specific)</fullName>
        <ecNumber evidence="2">2.1.1.113</ecNumber>
    </recommendedName>
</protein>
<sequence length="396" mass="43059">MVGRVSVHPFPARMAPDLVTSQLGSLPREVLLLDPMMGSGSFVIEAIKDGYECIGIDSDPLAVLITAAAASDASAKSIRHACVAVLGTPATTINDLDVDEETLDFIDYWFDPEARDKLTRLAVGIKDAPTETRDTLWCAFSRLIVTKTQGASRARDVSHSRPHVVRELAAIDPIERFTSSVEDVIRKRAGFSASERTRLTLLRGDARRLPMRNESVGAIVTSPPYLTAIDYLRGHRLSLVWMGHALKDLRSLRGENIGSERGATRPEHLDTAFSAAVKGTVPPRRERVINRYLIDVELLVKELARVTAPGGTVTFVVANSNHSGTAIMIDDALSVIGANADLVETARVQRLLPAQSRYLPPPTGGSATLDLRMRSETILTFLKRVSVEDPGAKQPA</sequence>
<keyword evidence="4" id="KW-0808">Transferase</keyword>
<dbReference type="PANTHER" id="PTHR14911">
    <property type="entry name" value="THUMP DOMAIN-CONTAINING"/>
    <property type="match status" value="1"/>
</dbReference>
<comment type="caution">
    <text evidence="8">The sequence shown here is derived from an EMBL/GenBank/DDBJ whole genome shotgun (WGS) entry which is preliminary data.</text>
</comment>
<evidence type="ECO:0000256" key="2">
    <source>
        <dbReference type="ARBA" id="ARBA00012185"/>
    </source>
</evidence>
<dbReference type="Gene3D" id="3.40.50.150">
    <property type="entry name" value="Vaccinia Virus protein VP39"/>
    <property type="match status" value="2"/>
</dbReference>
<dbReference type="EMBL" id="JBHMDG010000017">
    <property type="protein sequence ID" value="MFB9314268.1"/>
    <property type="molecule type" value="Genomic_DNA"/>
</dbReference>
<dbReference type="InterPro" id="IPR029063">
    <property type="entry name" value="SAM-dependent_MTases_sf"/>
</dbReference>
<proteinExistence type="inferred from homology"/>
<dbReference type="Proteomes" id="UP001589750">
    <property type="component" value="Unassembled WGS sequence"/>
</dbReference>
<dbReference type="SUPFAM" id="SSF53335">
    <property type="entry name" value="S-adenosyl-L-methionine-dependent methyltransferases"/>
    <property type="match status" value="1"/>
</dbReference>
<dbReference type="RefSeq" id="WP_140009484.1">
    <property type="nucleotide sequence ID" value="NZ_JBHMDG010000017.1"/>
</dbReference>
<evidence type="ECO:0000256" key="1">
    <source>
        <dbReference type="ARBA" id="ARBA00010203"/>
    </source>
</evidence>
<dbReference type="PROSITE" id="PS00093">
    <property type="entry name" value="N4_MTASE"/>
    <property type="match status" value="1"/>
</dbReference>
<keyword evidence="3" id="KW-0489">Methyltransferase</keyword>
<dbReference type="InterPro" id="IPR017985">
    <property type="entry name" value="MeTrfase_CN4_CS"/>
</dbReference>
<accession>A0ABV5KBZ5</accession>